<feature type="transmembrane region" description="Helical" evidence="1">
    <location>
        <begin position="33"/>
        <end position="57"/>
    </location>
</feature>
<keyword evidence="1" id="KW-0472">Membrane</keyword>
<sequence length="92" mass="10316">MKWLINPTLIMFFTLGYGLYLRGSSQTGWENWVAFSMVGLGLYSIILFFVGGIGKAMRGEKHFSGSEKLIYGYLGGVWALIVLISIYLMAHN</sequence>
<proteinExistence type="predicted"/>
<protein>
    <submittedName>
        <fullName evidence="2">LasU family protein</fullName>
    </submittedName>
</protein>
<evidence type="ECO:0000256" key="1">
    <source>
        <dbReference type="SAM" id="Phobius"/>
    </source>
</evidence>
<evidence type="ECO:0000313" key="3">
    <source>
        <dbReference type="Proteomes" id="UP001596227"/>
    </source>
</evidence>
<organism evidence="2 3">
    <name type="scientific">Lactiplantibacillus daoliensis</name>
    <dbReference type="NCBI Taxonomy" id="2559916"/>
    <lineage>
        <taxon>Bacteria</taxon>
        <taxon>Bacillati</taxon>
        <taxon>Bacillota</taxon>
        <taxon>Bacilli</taxon>
        <taxon>Lactobacillales</taxon>
        <taxon>Lactobacillaceae</taxon>
        <taxon>Lactiplantibacillus</taxon>
    </lineage>
</organism>
<comment type="caution">
    <text evidence="2">The sequence shown here is derived from an EMBL/GenBank/DDBJ whole genome shotgun (WGS) entry which is preliminary data.</text>
</comment>
<evidence type="ECO:0000313" key="2">
    <source>
        <dbReference type="EMBL" id="MFC6294894.1"/>
    </source>
</evidence>
<feature type="transmembrane region" description="Helical" evidence="1">
    <location>
        <begin position="69"/>
        <end position="90"/>
    </location>
</feature>
<gene>
    <name evidence="2" type="ORF">ACFQH1_06740</name>
</gene>
<dbReference type="Proteomes" id="UP001596227">
    <property type="component" value="Unassembled WGS sequence"/>
</dbReference>
<reference evidence="3" key="1">
    <citation type="journal article" date="2019" name="Int. J. Syst. Evol. Microbiol.">
        <title>The Global Catalogue of Microorganisms (GCM) 10K type strain sequencing project: providing services to taxonomists for standard genome sequencing and annotation.</title>
        <authorList>
            <consortium name="The Broad Institute Genomics Platform"/>
            <consortium name="The Broad Institute Genome Sequencing Center for Infectious Disease"/>
            <person name="Wu L."/>
            <person name="Ma J."/>
        </authorList>
    </citation>
    <scope>NUCLEOTIDE SEQUENCE [LARGE SCALE GENOMIC DNA]</scope>
    <source>
        <strain evidence="3">CCM 8934</strain>
    </source>
</reference>
<dbReference type="EMBL" id="JBHSSB010000015">
    <property type="protein sequence ID" value="MFC6294894.1"/>
    <property type="molecule type" value="Genomic_DNA"/>
</dbReference>
<keyword evidence="3" id="KW-1185">Reference proteome</keyword>
<accession>A0ABW1UGR5</accession>
<name>A0ABW1UGR5_9LACO</name>
<dbReference type="InterPro" id="IPR046008">
    <property type="entry name" value="DUF5964"/>
</dbReference>
<keyword evidence="1" id="KW-1133">Transmembrane helix</keyword>
<dbReference type="RefSeq" id="WP_137606628.1">
    <property type="nucleotide sequence ID" value="NZ_BJDH01000002.1"/>
</dbReference>
<keyword evidence="1" id="KW-0812">Transmembrane</keyword>
<dbReference type="Pfam" id="PF19389">
    <property type="entry name" value="DUF5964"/>
    <property type="match status" value="1"/>
</dbReference>